<evidence type="ECO:0000313" key="3">
    <source>
        <dbReference type="Proteomes" id="UP001187192"/>
    </source>
</evidence>
<sequence>MGVGEIGREMRKDLVHVLGSLAPGSPEVQDNGCAAPHQIVKLLLRLHIIH</sequence>
<accession>A0AA88JEN6</accession>
<comment type="caution">
    <text evidence="1">The sequence shown here is derived from an EMBL/GenBank/DDBJ whole genome shotgun (WGS) entry which is preliminary data.</text>
</comment>
<protein>
    <submittedName>
        <fullName evidence="1">Uncharacterized protein</fullName>
    </submittedName>
</protein>
<proteinExistence type="predicted"/>
<keyword evidence="3" id="KW-1185">Reference proteome</keyword>
<evidence type="ECO:0000313" key="1">
    <source>
        <dbReference type="EMBL" id="GMN71389.1"/>
    </source>
</evidence>
<reference evidence="1" key="1">
    <citation type="submission" date="2023-07" db="EMBL/GenBank/DDBJ databases">
        <title>draft genome sequence of fig (Ficus carica).</title>
        <authorList>
            <person name="Takahashi T."/>
            <person name="Nishimura K."/>
        </authorList>
    </citation>
    <scope>NUCLEOTIDE SEQUENCE</scope>
</reference>
<organism evidence="1 3">
    <name type="scientific">Ficus carica</name>
    <name type="common">Common fig</name>
    <dbReference type="NCBI Taxonomy" id="3494"/>
    <lineage>
        <taxon>Eukaryota</taxon>
        <taxon>Viridiplantae</taxon>
        <taxon>Streptophyta</taxon>
        <taxon>Embryophyta</taxon>
        <taxon>Tracheophyta</taxon>
        <taxon>Spermatophyta</taxon>
        <taxon>Magnoliopsida</taxon>
        <taxon>eudicotyledons</taxon>
        <taxon>Gunneridae</taxon>
        <taxon>Pentapetalae</taxon>
        <taxon>rosids</taxon>
        <taxon>fabids</taxon>
        <taxon>Rosales</taxon>
        <taxon>Moraceae</taxon>
        <taxon>Ficeae</taxon>
        <taxon>Ficus</taxon>
    </lineage>
</organism>
<dbReference type="EMBL" id="BTGU01010067">
    <property type="protein sequence ID" value="GMN71389.1"/>
    <property type="molecule type" value="Genomic_DNA"/>
</dbReference>
<name>A0AA88JEN6_FICCA</name>
<dbReference type="AlphaFoldDB" id="A0AA88JEN6"/>
<gene>
    <name evidence="1" type="ORF">TIFTF001_051825</name>
    <name evidence="2" type="ORF">TIFTF001_051905</name>
</gene>
<dbReference type="Proteomes" id="UP001187192">
    <property type="component" value="Unassembled WGS sequence"/>
</dbReference>
<evidence type="ECO:0000313" key="2">
    <source>
        <dbReference type="EMBL" id="GMN71966.1"/>
    </source>
</evidence>
<dbReference type="EMBL" id="BTGU01010226">
    <property type="protein sequence ID" value="GMN71966.1"/>
    <property type="molecule type" value="Genomic_DNA"/>
</dbReference>